<feature type="non-terminal residue" evidence="1">
    <location>
        <position position="76"/>
    </location>
</feature>
<keyword evidence="2" id="KW-1185">Reference proteome</keyword>
<protein>
    <submittedName>
        <fullName evidence="1">Uncharacterized protein</fullName>
    </submittedName>
</protein>
<name>A0AAN8IUT6_TRICO</name>
<dbReference type="EMBL" id="WIXE01002823">
    <property type="protein sequence ID" value="KAK5984483.1"/>
    <property type="molecule type" value="Genomic_DNA"/>
</dbReference>
<sequence>MSMDILGPTFAYLRDSHNSVVGMREIVKDKVDEIVCVNTCEDLLIETNCGLFAMTGMSNFCGRKYNLNLIADLERL</sequence>
<organism evidence="1 2">
    <name type="scientific">Trichostrongylus colubriformis</name>
    <name type="common">Black scour worm</name>
    <dbReference type="NCBI Taxonomy" id="6319"/>
    <lineage>
        <taxon>Eukaryota</taxon>
        <taxon>Metazoa</taxon>
        <taxon>Ecdysozoa</taxon>
        <taxon>Nematoda</taxon>
        <taxon>Chromadorea</taxon>
        <taxon>Rhabditida</taxon>
        <taxon>Rhabditina</taxon>
        <taxon>Rhabditomorpha</taxon>
        <taxon>Strongyloidea</taxon>
        <taxon>Trichostrongylidae</taxon>
        <taxon>Trichostrongylus</taxon>
    </lineage>
</organism>
<evidence type="ECO:0000313" key="2">
    <source>
        <dbReference type="Proteomes" id="UP001331761"/>
    </source>
</evidence>
<proteinExistence type="predicted"/>
<dbReference type="AlphaFoldDB" id="A0AAN8IUT6"/>
<evidence type="ECO:0000313" key="1">
    <source>
        <dbReference type="EMBL" id="KAK5984483.1"/>
    </source>
</evidence>
<reference evidence="1 2" key="1">
    <citation type="submission" date="2019-10" db="EMBL/GenBank/DDBJ databases">
        <title>Assembly and Annotation for the nematode Trichostrongylus colubriformis.</title>
        <authorList>
            <person name="Martin J."/>
        </authorList>
    </citation>
    <scope>NUCLEOTIDE SEQUENCE [LARGE SCALE GENOMIC DNA]</scope>
    <source>
        <strain evidence="1">G859</strain>
        <tissue evidence="1">Whole worm</tissue>
    </source>
</reference>
<gene>
    <name evidence="1" type="ORF">GCK32_021647</name>
</gene>
<dbReference type="Proteomes" id="UP001331761">
    <property type="component" value="Unassembled WGS sequence"/>
</dbReference>
<comment type="caution">
    <text evidence="1">The sequence shown here is derived from an EMBL/GenBank/DDBJ whole genome shotgun (WGS) entry which is preliminary data.</text>
</comment>
<accession>A0AAN8IUT6</accession>